<evidence type="ECO:0000256" key="1">
    <source>
        <dbReference type="SAM" id="MobiDB-lite"/>
    </source>
</evidence>
<feature type="compositionally biased region" description="Low complexity" evidence="1">
    <location>
        <begin position="29"/>
        <end position="41"/>
    </location>
</feature>
<feature type="compositionally biased region" description="Low complexity" evidence="1">
    <location>
        <begin position="64"/>
        <end position="78"/>
    </location>
</feature>
<organism evidence="2 3">
    <name type="scientific">Sporothrix curviconia</name>
    <dbReference type="NCBI Taxonomy" id="1260050"/>
    <lineage>
        <taxon>Eukaryota</taxon>
        <taxon>Fungi</taxon>
        <taxon>Dikarya</taxon>
        <taxon>Ascomycota</taxon>
        <taxon>Pezizomycotina</taxon>
        <taxon>Sordariomycetes</taxon>
        <taxon>Sordariomycetidae</taxon>
        <taxon>Ophiostomatales</taxon>
        <taxon>Ophiostomataceae</taxon>
        <taxon>Sporothrix</taxon>
    </lineage>
</organism>
<feature type="region of interest" description="Disordered" evidence="1">
    <location>
        <begin position="180"/>
        <end position="201"/>
    </location>
</feature>
<feature type="non-terminal residue" evidence="2">
    <location>
        <position position="936"/>
    </location>
</feature>
<dbReference type="EMBL" id="CAWUHB010000146">
    <property type="protein sequence ID" value="CAK7237314.1"/>
    <property type="molecule type" value="Genomic_DNA"/>
</dbReference>
<feature type="compositionally biased region" description="Polar residues" evidence="1">
    <location>
        <begin position="183"/>
        <end position="196"/>
    </location>
</feature>
<reference evidence="2 3" key="1">
    <citation type="submission" date="2024-01" db="EMBL/GenBank/DDBJ databases">
        <authorList>
            <person name="Allen C."/>
            <person name="Tagirdzhanova G."/>
        </authorList>
    </citation>
    <scope>NUCLEOTIDE SEQUENCE [LARGE SCALE GENOMIC DNA]</scope>
</reference>
<feature type="compositionally biased region" description="Acidic residues" evidence="1">
    <location>
        <begin position="547"/>
        <end position="577"/>
    </location>
</feature>
<accession>A0ABP0D1N9</accession>
<comment type="caution">
    <text evidence="2">The sequence shown here is derived from an EMBL/GenBank/DDBJ whole genome shotgun (WGS) entry which is preliminary data.</text>
</comment>
<gene>
    <name evidence="2" type="ORF">SCUCBS95973_009918</name>
</gene>
<feature type="compositionally biased region" description="Low complexity" evidence="1">
    <location>
        <begin position="138"/>
        <end position="158"/>
    </location>
</feature>
<feature type="region of interest" description="Disordered" evidence="1">
    <location>
        <begin position="1"/>
        <end position="123"/>
    </location>
</feature>
<feature type="compositionally biased region" description="Pro residues" evidence="1">
    <location>
        <begin position="45"/>
        <end position="63"/>
    </location>
</feature>
<proteinExistence type="predicted"/>
<dbReference type="Proteomes" id="UP001642405">
    <property type="component" value="Unassembled WGS sequence"/>
</dbReference>
<feature type="region of interest" description="Disordered" evidence="1">
    <location>
        <begin position="537"/>
        <end position="586"/>
    </location>
</feature>
<name>A0ABP0D1N9_9PEZI</name>
<protein>
    <submittedName>
        <fullName evidence="2">Uncharacterized protein</fullName>
    </submittedName>
</protein>
<feature type="region of interest" description="Disordered" evidence="1">
    <location>
        <begin position="135"/>
        <end position="162"/>
    </location>
</feature>
<keyword evidence="3" id="KW-1185">Reference proteome</keyword>
<feature type="compositionally biased region" description="Basic and acidic residues" evidence="1">
    <location>
        <begin position="537"/>
        <end position="546"/>
    </location>
</feature>
<sequence length="936" mass="103554">MARPRKYQTNEEKATAARRSRNRYKQRQRSSVSAATSQTASLRDPSPPQPPATSRSPPSPSLPPRATAALASSSRQTTPVRAPFPPPAPSALSLALVQRPGARPSPTVLPSIEPNTRREDGALDEEGAVPAGVEDAFSEASASRASPPASAEPQPTSSLDEATRGLIDDATFRHVRFRDTVSVEPNQDPGKTSSVHLSFPSLRRAPAERPLPDVLDSDRLLGYNKHPEYGRAFVGSTSSDVHAVPRLCMDVFYDPDHGDGPSPRVSYDIDSICGVASSLAFSKRGLDWCLNNQLPTHNITSSVHITIPVPPPPDAPPGSPSVHVPLHHVPHFLFGFAKGFTSDLAIHFFFPRMYKHNQKRADPLLRTLVNGNCARVWFDDIMLPSVRACVDINTFQHFQKRYESLRSLLAAPKEGRLRPGTSTGGNNMHKQTLQDGILRLLTDKLRERVSLDPALFLFADFVIYFSAKNIKLGYMKEGAGAFGRMSERFLSHWDAAIDNAFLVRDKVFVDVAKQTSPPELGVVEGRLSVYERDGVVERGDNTMHKDDDDDDDEYEDDEDGEGGDDDDDDEEDSEDFDSVPAHNGPAMRSGLAYSQYYTLTKGPFDAHSAFVFQSSAHERLALSPATLDRLVVGASAAKARATLRDGYLRAKKRAVDALSSTAVCSYGVREEHRVTYALFLAVRDEMAILERQAAEPATAYASPFFSIPSSHVTSFLYAQLNRFSFLFESVLVSALASQYSTADSVTMIAALRFFHHCYRSNRPSEDRALFASEYKRRGEPVKGLGLCRMMHYARFGWWPADCFDFYNWSFQDSFMAALRHASPLLSRSLLPTTSVSSIGDLLPLFSSWLDSVPLDRAGRHSLSCWEELAWGAVLHLFSRDVWERAVFHTRVAPELIKGQPVAYCWEAMHGSFKVPTDARPCGPKLVASNRIRYSDG</sequence>
<evidence type="ECO:0000313" key="2">
    <source>
        <dbReference type="EMBL" id="CAK7237314.1"/>
    </source>
</evidence>
<feature type="compositionally biased region" description="Basic residues" evidence="1">
    <location>
        <begin position="16"/>
        <end position="28"/>
    </location>
</feature>
<evidence type="ECO:0000313" key="3">
    <source>
        <dbReference type="Proteomes" id="UP001642405"/>
    </source>
</evidence>